<accession>A0ACC1RG68</accession>
<sequence length="470" mass="52707">MLTLIDDLPQRAVAEVLCPAIQKMLAHSQHNDAVMKHLETEYRLLCDLCQGSISVSSFVCTSCHYEICLLCMEKPPIVEVKTCRYPVARSLLGEHKWVPVTRRTPQQLRQLLQEIHAAIERPIVSTSKPTSDAQTAILLKGAHDFRAVPVLCPDDIRVFEDLWAAQVPLLVEPLPDFRPEIWTPSVFMRGHEDEMVRMITHKGESLAEEQVTLKSFLRKFEESVAETGFIVKLKDYPPSQSFSSAYQDHHFAFQSSLPFPMYTSERGFFNLAAHIPAYVNFGNDVRRWSTASIKPDLGPKLYMATGDNDSRMSSDEDLLISSLKTTKTPLPIGKAGFGSHPSIQDDLEDIPEACTTDFPPRKGSTRLHLDMSGAVNIMVEDLTGVGALWTIFAAEDTDRVRAFLREQHHLSPSSPCPIHAQRYYLRGSDLRQLFVGQGVIPYIFTQRKGQAVFIPAGCAHQVSTLSPYVT</sequence>
<gene>
    <name evidence="1" type="ORF">NM688_g9455</name>
</gene>
<keyword evidence="2" id="KW-1185">Reference proteome</keyword>
<protein>
    <submittedName>
        <fullName evidence="1">Uncharacterized protein</fullName>
    </submittedName>
</protein>
<evidence type="ECO:0000313" key="2">
    <source>
        <dbReference type="Proteomes" id="UP001148662"/>
    </source>
</evidence>
<dbReference type="EMBL" id="JANHOG010002982">
    <property type="protein sequence ID" value="KAJ3518310.1"/>
    <property type="molecule type" value="Genomic_DNA"/>
</dbReference>
<comment type="caution">
    <text evidence="1">The sequence shown here is derived from an EMBL/GenBank/DDBJ whole genome shotgun (WGS) entry which is preliminary data.</text>
</comment>
<name>A0ACC1RG68_9APHY</name>
<organism evidence="1 2">
    <name type="scientific">Phlebia brevispora</name>
    <dbReference type="NCBI Taxonomy" id="194682"/>
    <lineage>
        <taxon>Eukaryota</taxon>
        <taxon>Fungi</taxon>
        <taxon>Dikarya</taxon>
        <taxon>Basidiomycota</taxon>
        <taxon>Agaricomycotina</taxon>
        <taxon>Agaricomycetes</taxon>
        <taxon>Polyporales</taxon>
        <taxon>Meruliaceae</taxon>
        <taxon>Phlebia</taxon>
    </lineage>
</organism>
<dbReference type="Proteomes" id="UP001148662">
    <property type="component" value="Unassembled WGS sequence"/>
</dbReference>
<evidence type="ECO:0000313" key="1">
    <source>
        <dbReference type="EMBL" id="KAJ3518310.1"/>
    </source>
</evidence>
<proteinExistence type="predicted"/>
<reference evidence="1" key="1">
    <citation type="submission" date="2022-07" db="EMBL/GenBank/DDBJ databases">
        <title>Genome Sequence of Phlebia brevispora.</title>
        <authorList>
            <person name="Buettner E."/>
        </authorList>
    </citation>
    <scope>NUCLEOTIDE SEQUENCE</scope>
    <source>
        <strain evidence="1">MPL23</strain>
    </source>
</reference>